<keyword evidence="2" id="KW-1185">Reference proteome</keyword>
<dbReference type="OrthoDB" id="8527558at2"/>
<gene>
    <name evidence="1" type="ORF">CGK74_14440</name>
</gene>
<organism evidence="1 2">
    <name type="scientific">Thauera propionica</name>
    <dbReference type="NCBI Taxonomy" id="2019431"/>
    <lineage>
        <taxon>Bacteria</taxon>
        <taxon>Pseudomonadati</taxon>
        <taxon>Pseudomonadota</taxon>
        <taxon>Betaproteobacteria</taxon>
        <taxon>Rhodocyclales</taxon>
        <taxon>Zoogloeaceae</taxon>
        <taxon>Thauera</taxon>
    </lineage>
</organism>
<reference evidence="1 2" key="1">
    <citation type="submission" date="2017-07" db="EMBL/GenBank/DDBJ databases">
        <title>Thauera sp. KNDSS-Mac4 genome sequence and assembly.</title>
        <authorList>
            <person name="Mayilraj S."/>
        </authorList>
    </citation>
    <scope>NUCLEOTIDE SEQUENCE [LARGE SCALE GENOMIC DNA]</scope>
    <source>
        <strain evidence="1 2">KNDSS-Mac4</strain>
    </source>
</reference>
<dbReference type="RefSeq" id="WP_094269154.1">
    <property type="nucleotide sequence ID" value="NZ_NOIH01000016.1"/>
</dbReference>
<dbReference type="Gene3D" id="1.10.238.160">
    <property type="match status" value="1"/>
</dbReference>
<protein>
    <submittedName>
        <fullName evidence="1">Uncharacterized protein</fullName>
    </submittedName>
</protein>
<dbReference type="AlphaFoldDB" id="A0A235EVN5"/>
<dbReference type="Proteomes" id="UP000215181">
    <property type="component" value="Unassembled WGS sequence"/>
</dbReference>
<dbReference type="InterPro" id="IPR009061">
    <property type="entry name" value="DNA-bd_dom_put_sf"/>
</dbReference>
<proteinExistence type="predicted"/>
<dbReference type="Pfam" id="PF05930">
    <property type="entry name" value="Phage_AlpA"/>
    <property type="match status" value="1"/>
</dbReference>
<comment type="caution">
    <text evidence="1">The sequence shown here is derived from an EMBL/GenBank/DDBJ whole genome shotgun (WGS) entry which is preliminary data.</text>
</comment>
<dbReference type="SUPFAM" id="SSF46955">
    <property type="entry name" value="Putative DNA-binding domain"/>
    <property type="match status" value="1"/>
</dbReference>
<evidence type="ECO:0000313" key="1">
    <source>
        <dbReference type="EMBL" id="OYD53112.1"/>
    </source>
</evidence>
<sequence>MESAHLPDAARHFDRLPDSALVDIANVLAVTSKSRATIYRWIERGQFPKPRKIGNSQNLWSVGDIRRVLTGN</sequence>
<accession>A0A235EVN5</accession>
<dbReference type="InterPro" id="IPR010260">
    <property type="entry name" value="AlpA"/>
</dbReference>
<dbReference type="EMBL" id="NOIH01000016">
    <property type="protein sequence ID" value="OYD53112.1"/>
    <property type="molecule type" value="Genomic_DNA"/>
</dbReference>
<evidence type="ECO:0000313" key="2">
    <source>
        <dbReference type="Proteomes" id="UP000215181"/>
    </source>
</evidence>
<name>A0A235EVN5_9RHOO</name>